<evidence type="ECO:0000256" key="2">
    <source>
        <dbReference type="ARBA" id="ARBA00001946"/>
    </source>
</evidence>
<evidence type="ECO:0000259" key="7">
    <source>
        <dbReference type="PROSITE" id="PS51462"/>
    </source>
</evidence>
<evidence type="ECO:0000256" key="5">
    <source>
        <dbReference type="ARBA" id="ARBA00022842"/>
    </source>
</evidence>
<dbReference type="OrthoDB" id="9802805at2"/>
<evidence type="ECO:0000313" key="9">
    <source>
        <dbReference type="Proteomes" id="UP000005019"/>
    </source>
</evidence>
<keyword evidence="3" id="KW-0479">Metal-binding</keyword>
<keyword evidence="6" id="KW-0464">Manganese</keyword>
<evidence type="ECO:0000256" key="1">
    <source>
        <dbReference type="ARBA" id="ARBA00001936"/>
    </source>
</evidence>
<dbReference type="Gene3D" id="3.90.79.10">
    <property type="entry name" value="Nucleoside Triphosphate Pyrophosphohydrolase"/>
    <property type="match status" value="1"/>
</dbReference>
<comment type="caution">
    <text evidence="8">The sequence shown here is derived from an EMBL/GenBank/DDBJ whole genome shotgun (WGS) entry which is preliminary data.</text>
</comment>
<dbReference type="Proteomes" id="UP000005019">
    <property type="component" value="Unassembled WGS sequence"/>
</dbReference>
<dbReference type="GO" id="GO:0046872">
    <property type="term" value="F:metal ion binding"/>
    <property type="evidence" value="ECO:0007669"/>
    <property type="project" value="UniProtKB-KW"/>
</dbReference>
<dbReference type="EMBL" id="AFHG01000052">
    <property type="protein sequence ID" value="EGK71435.1"/>
    <property type="molecule type" value="Genomic_DNA"/>
</dbReference>
<dbReference type="eggNOG" id="COG0494">
    <property type="taxonomic scope" value="Bacteria"/>
</dbReference>
<dbReference type="Pfam" id="PF00293">
    <property type="entry name" value="NUDIX"/>
    <property type="match status" value="1"/>
</dbReference>
<dbReference type="NCBIfam" id="NF007980">
    <property type="entry name" value="PRK10707.1"/>
    <property type="match status" value="1"/>
</dbReference>
<gene>
    <name evidence="8" type="ORF">METUNv1_02829</name>
</gene>
<dbReference type="RefSeq" id="WP_008062815.1">
    <property type="nucleotide sequence ID" value="NZ_AFHG01000052.1"/>
</dbReference>
<keyword evidence="9" id="KW-1185">Reference proteome</keyword>
<keyword evidence="5" id="KW-0460">Magnesium</keyword>
<organism evidence="8 9">
    <name type="scientific">Methyloversatilis universalis (strain ATCC BAA-1314 / DSM 25237 / JCM 13912 / CCUG 52030 / FAM5)</name>
    <dbReference type="NCBI Taxonomy" id="1000565"/>
    <lineage>
        <taxon>Bacteria</taxon>
        <taxon>Pseudomonadati</taxon>
        <taxon>Pseudomonadota</taxon>
        <taxon>Betaproteobacteria</taxon>
        <taxon>Nitrosomonadales</taxon>
        <taxon>Sterolibacteriaceae</taxon>
        <taxon>Methyloversatilis</taxon>
    </lineage>
</organism>
<evidence type="ECO:0000256" key="3">
    <source>
        <dbReference type="ARBA" id="ARBA00022723"/>
    </source>
</evidence>
<reference evidence="8 9" key="1">
    <citation type="journal article" date="2011" name="J. Bacteriol.">
        <title>Genome sequence of Methyloversatilis universalis FAM5T, a methylotrophic representative of the order Rhodocyclales.</title>
        <authorList>
            <person name="Kittichotirat W."/>
            <person name="Good N.M."/>
            <person name="Hall R."/>
            <person name="Bringel F."/>
            <person name="Lajus A."/>
            <person name="Medigue C."/>
            <person name="Smalley N.E."/>
            <person name="Beck D."/>
            <person name="Bumgarner R."/>
            <person name="Vuilleumier S."/>
            <person name="Kalyuzhnaya M.G."/>
        </authorList>
    </citation>
    <scope>NUCLEOTIDE SEQUENCE [LARGE SCALE GENOMIC DNA]</scope>
    <source>
        <strain evidence="9">ATCC BAA-1314 / JCM 13912 / FAM5</strain>
    </source>
</reference>
<sequence length="201" mass="21819">METSLSSVTLRGLDIERLRRRLSALPPRPADPLHAGYTPAAVLVPLVLGAGEPTLLLTRRTAHLHDHPGQIAFPGGRVDAGDVSPEATALREAEEEIGLAPGRVELIGRLPEYAITATGFRVTPVVGLVQAPLTLRLDSFEVAEAFQPPLSFLLDPANRRRGRIEHQGVVREFWAMPWQGYDIWGATAGMIVSLAEQVLES</sequence>
<dbReference type="InterPro" id="IPR000086">
    <property type="entry name" value="NUDIX_hydrolase_dom"/>
</dbReference>
<name>F5REV4_METUF</name>
<evidence type="ECO:0000313" key="8">
    <source>
        <dbReference type="EMBL" id="EGK71435.1"/>
    </source>
</evidence>
<evidence type="ECO:0000256" key="4">
    <source>
        <dbReference type="ARBA" id="ARBA00022801"/>
    </source>
</evidence>
<dbReference type="AlphaFoldDB" id="F5REV4"/>
<proteinExistence type="predicted"/>
<comment type="cofactor">
    <cofactor evidence="2">
        <name>Mg(2+)</name>
        <dbReference type="ChEBI" id="CHEBI:18420"/>
    </cofactor>
</comment>
<dbReference type="PANTHER" id="PTHR12992">
    <property type="entry name" value="NUDIX HYDROLASE"/>
    <property type="match status" value="1"/>
</dbReference>
<dbReference type="GO" id="GO:0010945">
    <property type="term" value="F:coenzyme A diphosphatase activity"/>
    <property type="evidence" value="ECO:0007669"/>
    <property type="project" value="InterPro"/>
</dbReference>
<dbReference type="CDD" id="cd03426">
    <property type="entry name" value="NUDIX_CoAse_Nudt7"/>
    <property type="match status" value="1"/>
</dbReference>
<evidence type="ECO:0000256" key="6">
    <source>
        <dbReference type="ARBA" id="ARBA00023211"/>
    </source>
</evidence>
<dbReference type="STRING" id="1000565.METUNv1_02829"/>
<dbReference type="SUPFAM" id="SSF55811">
    <property type="entry name" value="Nudix"/>
    <property type="match status" value="1"/>
</dbReference>
<comment type="cofactor">
    <cofactor evidence="1">
        <name>Mn(2+)</name>
        <dbReference type="ChEBI" id="CHEBI:29035"/>
    </cofactor>
</comment>
<dbReference type="PROSITE" id="PS51462">
    <property type="entry name" value="NUDIX"/>
    <property type="match status" value="1"/>
</dbReference>
<dbReference type="InterPro" id="IPR045121">
    <property type="entry name" value="CoAse"/>
</dbReference>
<feature type="domain" description="Nudix hydrolase" evidence="7">
    <location>
        <begin position="36"/>
        <end position="170"/>
    </location>
</feature>
<dbReference type="InterPro" id="IPR015797">
    <property type="entry name" value="NUDIX_hydrolase-like_dom_sf"/>
</dbReference>
<protein>
    <submittedName>
        <fullName evidence="8">NUDIX hydrolase</fullName>
    </submittedName>
</protein>
<dbReference type="PANTHER" id="PTHR12992:SF11">
    <property type="entry name" value="MITOCHONDRIAL COENZYME A DIPHOSPHATASE NUDT8"/>
    <property type="match status" value="1"/>
</dbReference>
<accession>F5REV4</accession>
<keyword evidence="4 8" id="KW-0378">Hydrolase</keyword>